<keyword evidence="4" id="KW-1185">Reference proteome</keyword>
<organism evidence="3 4">
    <name type="scientific">Spirosoma profusum</name>
    <dbReference type="NCBI Taxonomy" id="2771354"/>
    <lineage>
        <taxon>Bacteria</taxon>
        <taxon>Pseudomonadati</taxon>
        <taxon>Bacteroidota</taxon>
        <taxon>Cytophagia</taxon>
        <taxon>Cytophagales</taxon>
        <taxon>Cytophagaceae</taxon>
        <taxon>Spirosoma</taxon>
    </lineage>
</organism>
<accession>A0A927AVX2</accession>
<feature type="domain" description="Outer membrane protein beta-barrel" evidence="2">
    <location>
        <begin position="25"/>
        <end position="181"/>
    </location>
</feature>
<dbReference type="RefSeq" id="WP_190892736.1">
    <property type="nucleotide sequence ID" value="NZ_JACWZY010000054.1"/>
</dbReference>
<feature type="signal peptide" evidence="1">
    <location>
        <begin position="1"/>
        <end position="18"/>
    </location>
</feature>
<comment type="caution">
    <text evidence="3">The sequence shown here is derived from an EMBL/GenBank/DDBJ whole genome shotgun (WGS) entry which is preliminary data.</text>
</comment>
<keyword evidence="1" id="KW-0732">Signal</keyword>
<sequence>MKTIAFITLLIASVTSYAQVRTGITAAGSVANFAYRDRTGGDPSESIIGFQAGLMFDAPLGGSISLRPQILYALKGAKQRIGSAEALINLNYIEVPVQFVYGLDAGAGKLNLGLGPYLGYAFGGNVTTKIGSSSNKEKMTFGSAQDQLRQLDLGLRASVGYELPSGLEISGFFSPGLLNISNYTNGAILNTGGGLSLGYWLGRR</sequence>
<dbReference type="Proteomes" id="UP000598820">
    <property type="component" value="Unassembled WGS sequence"/>
</dbReference>
<evidence type="ECO:0000256" key="1">
    <source>
        <dbReference type="SAM" id="SignalP"/>
    </source>
</evidence>
<dbReference type="EMBL" id="JACWZY010000054">
    <property type="protein sequence ID" value="MBD2705387.1"/>
    <property type="molecule type" value="Genomic_DNA"/>
</dbReference>
<gene>
    <name evidence="3" type="ORF">IC229_32535</name>
</gene>
<proteinExistence type="predicted"/>
<dbReference type="Pfam" id="PF13568">
    <property type="entry name" value="OMP_b-brl_2"/>
    <property type="match status" value="1"/>
</dbReference>
<evidence type="ECO:0000259" key="2">
    <source>
        <dbReference type="Pfam" id="PF13568"/>
    </source>
</evidence>
<reference evidence="3" key="1">
    <citation type="submission" date="2020-09" db="EMBL/GenBank/DDBJ databases">
        <authorList>
            <person name="Kim M.K."/>
        </authorList>
    </citation>
    <scope>NUCLEOTIDE SEQUENCE</scope>
    <source>
        <strain evidence="3">BT702</strain>
    </source>
</reference>
<evidence type="ECO:0000313" key="4">
    <source>
        <dbReference type="Proteomes" id="UP000598820"/>
    </source>
</evidence>
<dbReference type="AlphaFoldDB" id="A0A927AVX2"/>
<dbReference type="InterPro" id="IPR025665">
    <property type="entry name" value="Beta-barrel_OMP_2"/>
</dbReference>
<feature type="chain" id="PRO_5037496942" evidence="1">
    <location>
        <begin position="19"/>
        <end position="204"/>
    </location>
</feature>
<name>A0A927AVX2_9BACT</name>
<evidence type="ECO:0000313" key="3">
    <source>
        <dbReference type="EMBL" id="MBD2705387.1"/>
    </source>
</evidence>
<protein>
    <submittedName>
        <fullName evidence="3">PorT family protein</fullName>
    </submittedName>
</protein>